<sequence length="276" mass="30966">MTILVGSTPTPDVVIGLQAALLFSPTTQEREERADRDTRPSLPEEIYDELEQTPNSELKNKLKRFAKDTIRYEGGKWTKSGAVNKMFAPELKKFNVDATQTVAAIHKGADRLRTASRAAAEIYSDVQWIINEGGSEQDTQHILEKVKRLTIYGFATSKELDGDAKELTTRALRLPASVRYLEDTEEDDKDLVFSPEIVEKIQQARYEDSLLKSATNKSFGGYGFKPRGQQRGGYKNEGHRGGSFFGRGRGRGGRQPFTPQSTTSPEQLPQCREIQY</sequence>
<reference evidence="2" key="1">
    <citation type="submission" date="2020-12" db="EMBL/GenBank/DDBJ databases">
        <title>Metabolic potential, ecology and presence of endohyphal bacteria is reflected in genomic diversity of Mucoromycotina.</title>
        <authorList>
            <person name="Muszewska A."/>
            <person name="Okrasinska A."/>
            <person name="Steczkiewicz K."/>
            <person name="Drgas O."/>
            <person name="Orlowska M."/>
            <person name="Perlinska-Lenart U."/>
            <person name="Aleksandrzak-Piekarczyk T."/>
            <person name="Szatraj K."/>
            <person name="Zielenkiewicz U."/>
            <person name="Pilsyk S."/>
            <person name="Malc E."/>
            <person name="Mieczkowski P."/>
            <person name="Kruszewska J.S."/>
            <person name="Biernat P."/>
            <person name="Pawlowska J."/>
        </authorList>
    </citation>
    <scope>NUCLEOTIDE SEQUENCE</scope>
    <source>
        <strain evidence="2">WA0000017839</strain>
    </source>
</reference>
<evidence type="ECO:0000313" key="2">
    <source>
        <dbReference type="EMBL" id="KAG2200666.1"/>
    </source>
</evidence>
<accession>A0A8H7QXS0</accession>
<organism evidence="2 3">
    <name type="scientific">Mucor saturninus</name>
    <dbReference type="NCBI Taxonomy" id="64648"/>
    <lineage>
        <taxon>Eukaryota</taxon>
        <taxon>Fungi</taxon>
        <taxon>Fungi incertae sedis</taxon>
        <taxon>Mucoromycota</taxon>
        <taxon>Mucoromycotina</taxon>
        <taxon>Mucoromycetes</taxon>
        <taxon>Mucorales</taxon>
        <taxon>Mucorineae</taxon>
        <taxon>Mucoraceae</taxon>
        <taxon>Mucor</taxon>
    </lineage>
</organism>
<keyword evidence="3" id="KW-1185">Reference proteome</keyword>
<evidence type="ECO:0000313" key="3">
    <source>
        <dbReference type="Proteomes" id="UP000603453"/>
    </source>
</evidence>
<feature type="region of interest" description="Disordered" evidence="1">
    <location>
        <begin position="221"/>
        <end position="276"/>
    </location>
</feature>
<feature type="compositionally biased region" description="Polar residues" evidence="1">
    <location>
        <begin position="257"/>
        <end position="267"/>
    </location>
</feature>
<dbReference type="AlphaFoldDB" id="A0A8H7QXS0"/>
<proteinExistence type="predicted"/>
<gene>
    <name evidence="2" type="ORF">INT47_005822</name>
</gene>
<dbReference type="Proteomes" id="UP000603453">
    <property type="component" value="Unassembled WGS sequence"/>
</dbReference>
<protein>
    <submittedName>
        <fullName evidence="2">Uncharacterized protein</fullName>
    </submittedName>
</protein>
<dbReference type="EMBL" id="JAEPRD010000080">
    <property type="protein sequence ID" value="KAG2200666.1"/>
    <property type="molecule type" value="Genomic_DNA"/>
</dbReference>
<name>A0A8H7QXS0_9FUNG</name>
<evidence type="ECO:0000256" key="1">
    <source>
        <dbReference type="SAM" id="MobiDB-lite"/>
    </source>
</evidence>
<comment type="caution">
    <text evidence="2">The sequence shown here is derived from an EMBL/GenBank/DDBJ whole genome shotgun (WGS) entry which is preliminary data.</text>
</comment>
<dbReference type="OrthoDB" id="2267579at2759"/>